<evidence type="ECO:0008006" key="3">
    <source>
        <dbReference type="Google" id="ProtNLM"/>
    </source>
</evidence>
<dbReference type="SUPFAM" id="SSF52540">
    <property type="entry name" value="P-loop containing nucleoside triphosphate hydrolases"/>
    <property type="match status" value="1"/>
</dbReference>
<dbReference type="RefSeq" id="WP_155451689.1">
    <property type="nucleotide sequence ID" value="NZ_WNKT01000082.1"/>
</dbReference>
<evidence type="ECO:0000313" key="2">
    <source>
        <dbReference type="Proteomes" id="UP000434044"/>
    </source>
</evidence>
<dbReference type="Pfam" id="PF13469">
    <property type="entry name" value="Sulfotransfer_3"/>
    <property type="match status" value="1"/>
</dbReference>
<dbReference type="InterPro" id="IPR027417">
    <property type="entry name" value="P-loop_NTPase"/>
</dbReference>
<keyword evidence="2" id="KW-1185">Reference proteome</keyword>
<dbReference type="OrthoDB" id="9815894at2"/>
<dbReference type="EMBL" id="WNKT01000082">
    <property type="protein sequence ID" value="MTW23149.1"/>
    <property type="molecule type" value="Genomic_DNA"/>
</dbReference>
<dbReference type="Proteomes" id="UP000434044">
    <property type="component" value="Unassembled WGS sequence"/>
</dbReference>
<proteinExistence type="predicted"/>
<sequence length="251" mass="28534">MAIRDGNGPLLIGASGGSGTRFLVRVLQEAGYFMGSNLNESLDEKSFAAFYGHHLNTYLADPSDFQGNYLIQKEFRQLVDRFASCVPDAQCQTWGWKNPRSMLLLPLIHCVLPEMRFIHLVRDGRYMAYSNNQAQLLKHGRIMLENFDPPVYSPVCAIDFWQKANLGVARFGQSVIGRRYCWMRYEDLVCGDPLVLSPLAKFLDVNQTDLEMIIARLSNPPKQEVWRCQSPEELAFVSRVGYAGLSYFGYV</sequence>
<dbReference type="Gene3D" id="3.40.50.300">
    <property type="entry name" value="P-loop containing nucleotide triphosphate hydrolases"/>
    <property type="match status" value="1"/>
</dbReference>
<accession>A0A6N8EJM8</accession>
<protein>
    <recommendedName>
        <fullName evidence="3">Sulfotransferase</fullName>
    </recommendedName>
</protein>
<reference evidence="1 2" key="1">
    <citation type="submission" date="2019-11" db="EMBL/GenBank/DDBJ databases">
        <title>Whole-genome sequence of the anaerobic purple sulfur bacterium Allochromatium palmeri DSM 15591.</title>
        <authorList>
            <person name="Kyndt J.A."/>
            <person name="Meyer T.E."/>
        </authorList>
    </citation>
    <scope>NUCLEOTIDE SEQUENCE [LARGE SCALE GENOMIC DNA]</scope>
    <source>
        <strain evidence="1 2">DSM 15591</strain>
    </source>
</reference>
<gene>
    <name evidence="1" type="ORF">GJ668_19100</name>
</gene>
<evidence type="ECO:0000313" key="1">
    <source>
        <dbReference type="EMBL" id="MTW23149.1"/>
    </source>
</evidence>
<name>A0A6N8EJM8_9GAMM</name>
<dbReference type="AlphaFoldDB" id="A0A6N8EJM8"/>
<organism evidence="1 2">
    <name type="scientific">Allochromatium palmeri</name>
    <dbReference type="NCBI Taxonomy" id="231048"/>
    <lineage>
        <taxon>Bacteria</taxon>
        <taxon>Pseudomonadati</taxon>
        <taxon>Pseudomonadota</taxon>
        <taxon>Gammaproteobacteria</taxon>
        <taxon>Chromatiales</taxon>
        <taxon>Chromatiaceae</taxon>
        <taxon>Allochromatium</taxon>
    </lineage>
</organism>
<comment type="caution">
    <text evidence="1">The sequence shown here is derived from an EMBL/GenBank/DDBJ whole genome shotgun (WGS) entry which is preliminary data.</text>
</comment>